<dbReference type="OrthoDB" id="2676339at2"/>
<gene>
    <name evidence="1" type="ORF">C4B60_19125</name>
    <name evidence="2" type="ORF">C4B60_19555</name>
</gene>
<dbReference type="Proteomes" id="UP000239047">
    <property type="component" value="Unassembled WGS sequence"/>
</dbReference>
<evidence type="ECO:0008006" key="4">
    <source>
        <dbReference type="Google" id="ProtNLM"/>
    </source>
</evidence>
<comment type="caution">
    <text evidence="1">The sequence shown here is derived from an EMBL/GenBank/DDBJ whole genome shotgun (WGS) entry which is preliminary data.</text>
</comment>
<dbReference type="Pfam" id="PF13814">
    <property type="entry name" value="Replic_Relax"/>
    <property type="match status" value="1"/>
</dbReference>
<keyword evidence="3" id="KW-1185">Reference proteome</keyword>
<evidence type="ECO:0000313" key="3">
    <source>
        <dbReference type="Proteomes" id="UP000239047"/>
    </source>
</evidence>
<protein>
    <recommendedName>
        <fullName evidence="4">Replication-relaxation</fullName>
    </recommendedName>
</protein>
<name>A0A2S5G6U7_9BACL</name>
<dbReference type="AlphaFoldDB" id="A0A2S5G6U7"/>
<dbReference type="EMBL" id="PREZ01000009">
    <property type="protein sequence ID" value="PPA68762.1"/>
    <property type="molecule type" value="Genomic_DNA"/>
</dbReference>
<sequence>MPKRIGEIEEGLFVALHDLVFVDVEYLEKYLYVHPDGKPYSRYWISRQMRALESEGYIKSFPVAKATVRGGDRLVYTLDSKGVQEVKEILGDADWDTRWAQRTPTYVFHSLRMSHILSTYATKQDESVTFKEYFSERRAFRNYGEVTKDTLGKSRQSAATVIRPDGAFVLERELKETKVQFLYFVELERSRQRIDVTLNKVRRFNEYVRKKHFAEDVIFGDSIKVVRILFVSNNETERNKLMENAKKADAREIEKIGGALLFTTYKELCEDPYGEIWKAAHSSEPNRLYRLHSRIE</sequence>
<evidence type="ECO:0000313" key="2">
    <source>
        <dbReference type="EMBL" id="PPA68762.1"/>
    </source>
</evidence>
<evidence type="ECO:0000313" key="1">
    <source>
        <dbReference type="EMBL" id="PPA68685.1"/>
    </source>
</evidence>
<dbReference type="InterPro" id="IPR025855">
    <property type="entry name" value="Replic_Relax"/>
</dbReference>
<organism evidence="1 3">
    <name type="scientific">Jeotgalibacillus proteolyticus</name>
    <dbReference type="NCBI Taxonomy" id="2082395"/>
    <lineage>
        <taxon>Bacteria</taxon>
        <taxon>Bacillati</taxon>
        <taxon>Bacillota</taxon>
        <taxon>Bacilli</taxon>
        <taxon>Bacillales</taxon>
        <taxon>Caryophanaceae</taxon>
        <taxon>Jeotgalibacillus</taxon>
    </lineage>
</organism>
<accession>A0A2S5G6U7</accession>
<dbReference type="EMBL" id="PREZ01000009">
    <property type="protein sequence ID" value="PPA68685.1"/>
    <property type="molecule type" value="Genomic_DNA"/>
</dbReference>
<proteinExistence type="predicted"/>
<reference evidence="1 3" key="1">
    <citation type="submission" date="2018-02" db="EMBL/GenBank/DDBJ databases">
        <title>Jeotgalibacillus proteolyticum sp. nov. a protease producing bacterium isolated from ocean sediments of Laizhou Bay.</title>
        <authorList>
            <person name="Li Y."/>
        </authorList>
    </citation>
    <scope>NUCLEOTIDE SEQUENCE [LARGE SCALE GENOMIC DNA]</scope>
    <source>
        <strain evidence="1 3">22-7</strain>
    </source>
</reference>
<dbReference type="RefSeq" id="WP_104059646.1">
    <property type="nucleotide sequence ID" value="NZ_PREZ01000009.1"/>
</dbReference>